<dbReference type="SUPFAM" id="SSF46689">
    <property type="entry name" value="Homeodomain-like"/>
    <property type="match status" value="1"/>
</dbReference>
<comment type="caution">
    <text evidence="7">The sequence shown here is derived from an EMBL/GenBank/DDBJ whole genome shotgun (WGS) entry which is preliminary data.</text>
</comment>
<dbReference type="InterPro" id="IPR050109">
    <property type="entry name" value="HTH-type_TetR-like_transc_reg"/>
</dbReference>
<dbReference type="PANTHER" id="PTHR30055:SF234">
    <property type="entry name" value="HTH-TYPE TRANSCRIPTIONAL REGULATOR BETI"/>
    <property type="match status" value="1"/>
</dbReference>
<protein>
    <submittedName>
        <fullName evidence="7">TetR/AcrR family transcriptional regulator</fullName>
    </submittedName>
</protein>
<keyword evidence="3" id="KW-0804">Transcription</keyword>
<reference evidence="8" key="1">
    <citation type="journal article" date="2019" name="Int. J. Syst. Evol. Microbiol.">
        <title>The Global Catalogue of Microorganisms (GCM) 10K type strain sequencing project: providing services to taxonomists for standard genome sequencing and annotation.</title>
        <authorList>
            <consortium name="The Broad Institute Genomics Platform"/>
            <consortium name="The Broad Institute Genome Sequencing Center for Infectious Disease"/>
            <person name="Wu L."/>
            <person name="Ma J."/>
        </authorList>
    </citation>
    <scope>NUCLEOTIDE SEQUENCE [LARGE SCALE GENOMIC DNA]</scope>
    <source>
        <strain evidence="8">CCM 8479</strain>
    </source>
</reference>
<dbReference type="SUPFAM" id="SSF48498">
    <property type="entry name" value="Tetracyclin repressor-like, C-terminal domain"/>
    <property type="match status" value="1"/>
</dbReference>
<keyword evidence="1" id="KW-0805">Transcription regulation</keyword>
<dbReference type="PROSITE" id="PS50977">
    <property type="entry name" value="HTH_TETR_2"/>
    <property type="match status" value="1"/>
</dbReference>
<evidence type="ECO:0000313" key="8">
    <source>
        <dbReference type="Proteomes" id="UP001596156"/>
    </source>
</evidence>
<dbReference type="RefSeq" id="WP_344645427.1">
    <property type="nucleotide sequence ID" value="NZ_BAAASS010000016.1"/>
</dbReference>
<evidence type="ECO:0000256" key="5">
    <source>
        <dbReference type="SAM" id="MobiDB-lite"/>
    </source>
</evidence>
<keyword evidence="2 4" id="KW-0238">DNA-binding</keyword>
<dbReference type="PANTHER" id="PTHR30055">
    <property type="entry name" value="HTH-TYPE TRANSCRIPTIONAL REGULATOR RUTR"/>
    <property type="match status" value="1"/>
</dbReference>
<dbReference type="PRINTS" id="PR00455">
    <property type="entry name" value="HTHTETR"/>
</dbReference>
<keyword evidence="8" id="KW-1185">Reference proteome</keyword>
<dbReference type="InterPro" id="IPR001647">
    <property type="entry name" value="HTH_TetR"/>
</dbReference>
<dbReference type="Proteomes" id="UP001596156">
    <property type="component" value="Unassembled WGS sequence"/>
</dbReference>
<feature type="region of interest" description="Disordered" evidence="5">
    <location>
        <begin position="216"/>
        <end position="246"/>
    </location>
</feature>
<evidence type="ECO:0000313" key="7">
    <source>
        <dbReference type="EMBL" id="MFC5227420.1"/>
    </source>
</evidence>
<dbReference type="Pfam" id="PF00440">
    <property type="entry name" value="TetR_N"/>
    <property type="match status" value="1"/>
</dbReference>
<accession>A0ABW0DAJ9</accession>
<dbReference type="InterPro" id="IPR036271">
    <property type="entry name" value="Tet_transcr_reg_TetR-rel_C_sf"/>
</dbReference>
<gene>
    <name evidence="7" type="ORF">ACFPN6_23120</name>
</gene>
<dbReference type="InterPro" id="IPR009057">
    <property type="entry name" value="Homeodomain-like_sf"/>
</dbReference>
<dbReference type="Gene3D" id="1.10.357.10">
    <property type="entry name" value="Tetracycline Repressor, domain 2"/>
    <property type="match status" value="1"/>
</dbReference>
<sequence length="246" mass="26587">MFLQRGHRTLRVGNVCFCGRRSMQERSRRTREQVLDSAAVEFYQRGYGDATMQAMATRIGMTKGALYAHFGSKEGLATELVNQFVATWAGLGSPGRAPGAGAASMLHHTVTALTQVLRDDVRMRAAVRLLTDGGTVPVDSSAALAQIRWDLTRLIRRAQDEGAIVSCYPSEAIARLLLTFVWGVARSPHDPSCHVRQDVEADCGMLLGLLRADRCGSPHHGGPSPEGVPETRRAPSGQDPGIVVPT</sequence>
<evidence type="ECO:0000256" key="4">
    <source>
        <dbReference type="PROSITE-ProRule" id="PRU00335"/>
    </source>
</evidence>
<feature type="compositionally biased region" description="Low complexity" evidence="5">
    <location>
        <begin position="218"/>
        <end position="228"/>
    </location>
</feature>
<evidence type="ECO:0000256" key="1">
    <source>
        <dbReference type="ARBA" id="ARBA00023015"/>
    </source>
</evidence>
<dbReference type="EMBL" id="JBHSKL010000029">
    <property type="protein sequence ID" value="MFC5227420.1"/>
    <property type="molecule type" value="Genomic_DNA"/>
</dbReference>
<evidence type="ECO:0000259" key="6">
    <source>
        <dbReference type="PROSITE" id="PS50977"/>
    </source>
</evidence>
<feature type="DNA-binding region" description="H-T-H motif" evidence="4">
    <location>
        <begin position="51"/>
        <end position="70"/>
    </location>
</feature>
<feature type="domain" description="HTH tetR-type" evidence="6">
    <location>
        <begin position="28"/>
        <end position="88"/>
    </location>
</feature>
<organism evidence="7 8">
    <name type="scientific">Streptomyces fimbriatus</name>
    <dbReference type="NCBI Taxonomy" id="68197"/>
    <lineage>
        <taxon>Bacteria</taxon>
        <taxon>Bacillati</taxon>
        <taxon>Actinomycetota</taxon>
        <taxon>Actinomycetes</taxon>
        <taxon>Kitasatosporales</taxon>
        <taxon>Streptomycetaceae</taxon>
        <taxon>Streptomyces</taxon>
    </lineage>
</organism>
<proteinExistence type="predicted"/>
<name>A0ABW0DAJ9_STRFI</name>
<evidence type="ECO:0000256" key="3">
    <source>
        <dbReference type="ARBA" id="ARBA00023163"/>
    </source>
</evidence>
<evidence type="ECO:0000256" key="2">
    <source>
        <dbReference type="ARBA" id="ARBA00023125"/>
    </source>
</evidence>